<gene>
    <name evidence="2" type="ORF">GQ607_017163</name>
</gene>
<evidence type="ECO:0000313" key="2">
    <source>
        <dbReference type="EMBL" id="KAF0315621.1"/>
    </source>
</evidence>
<comment type="caution">
    <text evidence="2">The sequence shown here is derived from an EMBL/GenBank/DDBJ whole genome shotgun (WGS) entry which is preliminary data.</text>
</comment>
<evidence type="ECO:0000256" key="1">
    <source>
        <dbReference type="SAM" id="SignalP"/>
    </source>
</evidence>
<proteinExistence type="predicted"/>
<feature type="signal peptide" evidence="1">
    <location>
        <begin position="1"/>
        <end position="21"/>
    </location>
</feature>
<evidence type="ECO:0000313" key="3">
    <source>
        <dbReference type="Proteomes" id="UP000434172"/>
    </source>
</evidence>
<keyword evidence="1" id="KW-0732">Signal</keyword>
<dbReference type="Pfam" id="PF17132">
    <property type="entry name" value="Glyco_hydro_106"/>
    <property type="match status" value="1"/>
</dbReference>
<feature type="chain" id="PRO_5034678042" evidence="1">
    <location>
        <begin position="22"/>
        <end position="1035"/>
    </location>
</feature>
<sequence length="1035" mass="113264">MNRLLILVLAIFLPCLPLSLASLSQFDNPSTEFRPKFRYWLPDASVPHQSVVDDVNHLAEVGAGGLEFLPFYNYGLGPALTDWSIYGFGTEAFKDVLAAALNATAAHGLQLDLALGANQGAGVPSVVETVGLAKELVYGNITVPSGKLYSGPVPMPNVQYNMLAGFMNTPEPWGANNLVAVVAGKIVTEVHLAEYFYMSVLEEDTLVDLTNLTNQGTLSWISPEGNGTWIIFGIYERYTNQRSCVSIANATTALDDTVASLVKEAGAYVWEDSMEMQAALPWTDGLASRFETLTGYSITKYLPIFFHATNAWGGYLPPYNVTYTLGEYATDGGPYMQDYKSALGQGYLEYLEHCNTWALSKGLKLSTQPAYNMPVDMTQAVAHVQVPELESLGFSESINEYRQFTGAAHLAGRNVISTELGAVLGSTYKQSIPNLKALLDGSFAAGVNNVVLHGYAYSGQYPGTTWPGYTPFQYEYSDMWGPRQPAWRHLNDLMTYSARNSMIMRRGVPKVDLAFYYFEVPFKFGASVYNKSDLNEFGYTFEYPGPSNLVSDHAKVVDRVLAPEGPGYTALIIYNQSQITPNASSALVSFAQSGLPIYIVGSLPNVTIGINGQEEVSSSMDELLTYDSVRFLSTEAFSPSLLIADGVLPRANTHGNSNASNLYTFWTSDTSSQSNYVYLYNTGEDGTFDISLSARPNTAPFILDAWTGKRTALAVYQNTSTGITTRVGLKAHQTLILEFSVSTENNLFVTEHSPNVESIHSSWSKNLDIWLHGSDEAWLKLSNGTQITFPPAASPAQAVISLSPWHLIVNSYGPSTGNDTLEGEVTTIDVGQLDSLRPWTNISGIEHLSGVGTYSTSFEWVVDDQAAVTINSGTVLNTLRAWVNGKQLAPVDPTDPVADISRFIITGNNTLRIEVTTTLFNSVKANLDRVFSIGFGPQTPTYYTEAAWEKFGLIEPVELRSIRTLTVPLEKLLHYIDTMKSTTALCPSQNMDHSIEINYYTVPAVILAIDSLDHLLSNPSCLFPYVQSFLSNLVS</sequence>
<reference evidence="2 3" key="1">
    <citation type="submission" date="2019-12" db="EMBL/GenBank/DDBJ databases">
        <title>A genome sequence resource for the geographically widespread anthracnose pathogen Colletotrichum asianum.</title>
        <authorList>
            <person name="Meng Y."/>
        </authorList>
    </citation>
    <scope>NUCLEOTIDE SEQUENCE [LARGE SCALE GENOMIC DNA]</scope>
    <source>
        <strain evidence="2 3">ICMP 18580</strain>
    </source>
</reference>
<dbReference type="EMBL" id="WOWK01000194">
    <property type="protein sequence ID" value="KAF0315621.1"/>
    <property type="molecule type" value="Genomic_DNA"/>
</dbReference>
<name>A0A8H3VY40_9PEZI</name>
<dbReference type="PANTHER" id="PTHR36848">
    <property type="entry name" value="DNA-BINDING PROTEIN (PUTATIVE SECRETED PROTEIN)-RELATED"/>
    <property type="match status" value="1"/>
</dbReference>
<dbReference type="OrthoDB" id="2588159at2759"/>
<dbReference type="SUPFAM" id="SSF49785">
    <property type="entry name" value="Galactose-binding domain-like"/>
    <property type="match status" value="1"/>
</dbReference>
<dbReference type="Proteomes" id="UP000434172">
    <property type="component" value="Unassembled WGS sequence"/>
</dbReference>
<dbReference type="AlphaFoldDB" id="A0A8H3VY40"/>
<dbReference type="InterPro" id="IPR053161">
    <property type="entry name" value="Ulvan_degrading_GH"/>
</dbReference>
<dbReference type="InterPro" id="IPR008979">
    <property type="entry name" value="Galactose-bd-like_sf"/>
</dbReference>
<organism evidence="2 3">
    <name type="scientific">Colletotrichum asianum</name>
    <dbReference type="NCBI Taxonomy" id="702518"/>
    <lineage>
        <taxon>Eukaryota</taxon>
        <taxon>Fungi</taxon>
        <taxon>Dikarya</taxon>
        <taxon>Ascomycota</taxon>
        <taxon>Pezizomycotina</taxon>
        <taxon>Sordariomycetes</taxon>
        <taxon>Hypocreomycetidae</taxon>
        <taxon>Glomerellales</taxon>
        <taxon>Glomerellaceae</taxon>
        <taxon>Colletotrichum</taxon>
        <taxon>Colletotrichum gloeosporioides species complex</taxon>
    </lineage>
</organism>
<keyword evidence="3" id="KW-1185">Reference proteome</keyword>
<accession>A0A8H3VY40</accession>
<dbReference type="PANTHER" id="PTHR36848:SF2">
    <property type="entry name" value="SECRETED PROTEIN"/>
    <property type="match status" value="1"/>
</dbReference>
<protein>
    <submittedName>
        <fullName evidence="2">Secreted protein</fullName>
    </submittedName>
</protein>